<keyword evidence="3" id="KW-1185">Reference proteome</keyword>
<dbReference type="STRING" id="1434072.SAMN05216210_2431"/>
<organism evidence="2 3">
    <name type="scientific">Halopseudomonas salegens</name>
    <dbReference type="NCBI Taxonomy" id="1434072"/>
    <lineage>
        <taxon>Bacteria</taxon>
        <taxon>Pseudomonadati</taxon>
        <taxon>Pseudomonadota</taxon>
        <taxon>Gammaproteobacteria</taxon>
        <taxon>Pseudomonadales</taxon>
        <taxon>Pseudomonadaceae</taxon>
        <taxon>Halopseudomonas</taxon>
    </lineage>
</organism>
<dbReference type="EMBL" id="LT629787">
    <property type="protein sequence ID" value="SDU21062.1"/>
    <property type="molecule type" value="Genomic_DNA"/>
</dbReference>
<dbReference type="Proteomes" id="UP000243924">
    <property type="component" value="Chromosome I"/>
</dbReference>
<feature type="region of interest" description="Disordered" evidence="1">
    <location>
        <begin position="74"/>
        <end position="95"/>
    </location>
</feature>
<evidence type="ECO:0000313" key="3">
    <source>
        <dbReference type="Proteomes" id="UP000243924"/>
    </source>
</evidence>
<proteinExistence type="predicted"/>
<protein>
    <recommendedName>
        <fullName evidence="4">Energy transducer TonB</fullName>
    </recommendedName>
</protein>
<dbReference type="OrthoDB" id="7028983at2"/>
<reference evidence="3" key="1">
    <citation type="submission" date="2016-10" db="EMBL/GenBank/DDBJ databases">
        <authorList>
            <person name="Varghese N."/>
            <person name="Submissions S."/>
        </authorList>
    </citation>
    <scope>NUCLEOTIDE SEQUENCE [LARGE SCALE GENOMIC DNA]</scope>
    <source>
        <strain evidence="3">CECT 8338</strain>
    </source>
</reference>
<dbReference type="RefSeq" id="WP_092387271.1">
    <property type="nucleotide sequence ID" value="NZ_LT629787.1"/>
</dbReference>
<evidence type="ECO:0008006" key="4">
    <source>
        <dbReference type="Google" id="ProtNLM"/>
    </source>
</evidence>
<dbReference type="AlphaFoldDB" id="A0A1H2GNK0"/>
<feature type="compositionally biased region" description="Low complexity" evidence="1">
    <location>
        <begin position="74"/>
        <end position="93"/>
    </location>
</feature>
<accession>A0A1H2GNK0</accession>
<name>A0A1H2GNK0_9GAMM</name>
<gene>
    <name evidence="2" type="ORF">SAMN05216210_2431</name>
</gene>
<evidence type="ECO:0000256" key="1">
    <source>
        <dbReference type="SAM" id="MobiDB-lite"/>
    </source>
</evidence>
<sequence length="262" mass="27918">MQEARRQAYLHVLGVTSWVPRQPLSGAAKGRRPLHATVESPQSLPVATAMEKPAEVAPQPTSGADAVRQAMLPARQPTPAASAAAEQSGSSTAMQPARQSAATVCPPFTAQLWLAGPCALLLEMPADGLGARSPAARLLADILRAVQLPMPAQFLADFKWPLTRNTQFEQSEVAAHQALQAFVQARLEQQTLVSLGSFGRHAGLLAKASVVDAEAAFGREEALEGLPPAWFAPSLDDLLQTPASKAELWALLQRVMVRWQSA</sequence>
<evidence type="ECO:0000313" key="2">
    <source>
        <dbReference type="EMBL" id="SDU21062.1"/>
    </source>
</evidence>